<organism evidence="2 3">
    <name type="scientific">Vibrio azureus NBRC 104587</name>
    <dbReference type="NCBI Taxonomy" id="1219077"/>
    <lineage>
        <taxon>Bacteria</taxon>
        <taxon>Pseudomonadati</taxon>
        <taxon>Pseudomonadota</taxon>
        <taxon>Gammaproteobacteria</taxon>
        <taxon>Vibrionales</taxon>
        <taxon>Vibrionaceae</taxon>
        <taxon>Vibrio</taxon>
    </lineage>
</organism>
<evidence type="ECO:0000313" key="2">
    <source>
        <dbReference type="EMBL" id="GAD74974.1"/>
    </source>
</evidence>
<protein>
    <submittedName>
        <fullName evidence="2">Uncharacterized protein</fullName>
    </submittedName>
</protein>
<dbReference type="EMBL" id="BATL01000017">
    <property type="protein sequence ID" value="GAD74974.1"/>
    <property type="molecule type" value="Genomic_DNA"/>
</dbReference>
<evidence type="ECO:0000313" key="3">
    <source>
        <dbReference type="Proteomes" id="UP000016567"/>
    </source>
</evidence>
<feature type="region of interest" description="Disordered" evidence="1">
    <location>
        <begin position="1"/>
        <end position="21"/>
    </location>
</feature>
<gene>
    <name evidence="2" type="ORF">VAZ01S_017_00700</name>
</gene>
<comment type="caution">
    <text evidence="2">The sequence shown here is derived from an EMBL/GenBank/DDBJ whole genome shotgun (WGS) entry which is preliminary data.</text>
</comment>
<reference evidence="2 3" key="1">
    <citation type="submission" date="2013-09" db="EMBL/GenBank/DDBJ databases">
        <title>Whole genome shotgun sequence of Vibrio azureus NBRC 104587.</title>
        <authorList>
            <person name="Isaki S."/>
            <person name="Hosoyama A."/>
            <person name="Numata M."/>
            <person name="Hashimoto M."/>
            <person name="Hosoyama Y."/>
            <person name="Tsuchikane K."/>
            <person name="Noguchi M."/>
            <person name="Hirakata S."/>
            <person name="Ichikawa N."/>
            <person name="Ohji S."/>
            <person name="Yamazoe A."/>
            <person name="Fujita N."/>
        </authorList>
    </citation>
    <scope>NUCLEOTIDE SEQUENCE [LARGE SCALE GENOMIC DNA]</scope>
    <source>
        <strain evidence="2 3">NBRC 104587</strain>
    </source>
</reference>
<dbReference type="AlphaFoldDB" id="U3C0D1"/>
<proteinExistence type="predicted"/>
<sequence>MAGHEKITNVESTSKSTSMPRQYTTQRYMAAKGYVTVKRLIFQTSLFILWTLRQSIFRSKD</sequence>
<name>U3C0D1_9VIBR</name>
<feature type="compositionally biased region" description="Polar residues" evidence="1">
    <location>
        <begin position="9"/>
        <end position="21"/>
    </location>
</feature>
<keyword evidence="3" id="KW-1185">Reference proteome</keyword>
<evidence type="ECO:0000256" key="1">
    <source>
        <dbReference type="SAM" id="MobiDB-lite"/>
    </source>
</evidence>
<accession>U3C0D1</accession>
<dbReference type="Proteomes" id="UP000016567">
    <property type="component" value="Unassembled WGS sequence"/>
</dbReference>